<evidence type="ECO:0000313" key="1">
    <source>
        <dbReference type="EMBL" id="SVD02247.1"/>
    </source>
</evidence>
<feature type="non-terminal residue" evidence="1">
    <location>
        <position position="177"/>
    </location>
</feature>
<dbReference type="InterPro" id="IPR050312">
    <property type="entry name" value="IolE/XylAMocC-like"/>
</dbReference>
<evidence type="ECO:0008006" key="2">
    <source>
        <dbReference type="Google" id="ProtNLM"/>
    </source>
</evidence>
<dbReference type="Gene3D" id="3.20.20.150">
    <property type="entry name" value="Divalent-metal-dependent TIM barrel enzymes"/>
    <property type="match status" value="1"/>
</dbReference>
<accession>A0A382RZ07</accession>
<dbReference type="EMBL" id="UINC01124833">
    <property type="protein sequence ID" value="SVD02247.1"/>
    <property type="molecule type" value="Genomic_DNA"/>
</dbReference>
<protein>
    <recommendedName>
        <fullName evidence="2">Xylose isomerase-like TIM barrel domain-containing protein</fullName>
    </recommendedName>
</protein>
<dbReference type="AlphaFoldDB" id="A0A382RZ07"/>
<gene>
    <name evidence="1" type="ORF">METZ01_LOCUS355101</name>
</gene>
<name>A0A382RZ07_9ZZZZ</name>
<dbReference type="PANTHER" id="PTHR12110:SF41">
    <property type="entry name" value="INOSOSE DEHYDRATASE"/>
    <property type="match status" value="1"/>
</dbReference>
<reference evidence="1" key="1">
    <citation type="submission" date="2018-05" db="EMBL/GenBank/DDBJ databases">
        <authorList>
            <person name="Lanie J.A."/>
            <person name="Ng W.-L."/>
            <person name="Kazmierczak K.M."/>
            <person name="Andrzejewski T.M."/>
            <person name="Davidsen T.M."/>
            <person name="Wayne K.J."/>
            <person name="Tettelin H."/>
            <person name="Glass J.I."/>
            <person name="Rusch D."/>
            <person name="Podicherti R."/>
            <person name="Tsui H.-C.T."/>
            <person name="Winkler M.E."/>
        </authorList>
    </citation>
    <scope>NUCLEOTIDE SEQUENCE</scope>
</reference>
<sequence>MGYENIQLSALGSVDAKELADMIHSEGLHVCATHVTYDRLENDLDTLLEEHRLWGCENLAIGGMPDPYRSEENYAGFARNVSAIAQKIKDAGFTFSYHNHSWELERVDGKQILAVLIEESCDALDFEIDVYWIQHGGGDPADWIRRVAGRAPVIHYKDMAIVGREQVMVEVGEGNIN</sequence>
<dbReference type="SUPFAM" id="SSF51658">
    <property type="entry name" value="Xylose isomerase-like"/>
    <property type="match status" value="1"/>
</dbReference>
<organism evidence="1">
    <name type="scientific">marine metagenome</name>
    <dbReference type="NCBI Taxonomy" id="408172"/>
    <lineage>
        <taxon>unclassified sequences</taxon>
        <taxon>metagenomes</taxon>
        <taxon>ecological metagenomes</taxon>
    </lineage>
</organism>
<dbReference type="PANTHER" id="PTHR12110">
    <property type="entry name" value="HYDROXYPYRUVATE ISOMERASE"/>
    <property type="match status" value="1"/>
</dbReference>
<dbReference type="InterPro" id="IPR036237">
    <property type="entry name" value="Xyl_isomerase-like_sf"/>
</dbReference>
<proteinExistence type="predicted"/>